<gene>
    <name evidence="2" type="ORF">GT747_14280</name>
    <name evidence="3" type="ORF">SAMN05444424_0056</name>
</gene>
<evidence type="ECO:0008006" key="6">
    <source>
        <dbReference type="Google" id="ProtNLM"/>
    </source>
</evidence>
<dbReference type="Proteomes" id="UP000474718">
    <property type="component" value="Unassembled WGS sequence"/>
</dbReference>
<evidence type="ECO:0000313" key="4">
    <source>
        <dbReference type="Proteomes" id="UP000184089"/>
    </source>
</evidence>
<evidence type="ECO:0000256" key="1">
    <source>
        <dbReference type="SAM" id="SignalP"/>
    </source>
</evidence>
<evidence type="ECO:0000313" key="3">
    <source>
        <dbReference type="EMBL" id="SHF61125.1"/>
    </source>
</evidence>
<dbReference type="Proteomes" id="UP000184089">
    <property type="component" value="Unassembled WGS sequence"/>
</dbReference>
<dbReference type="PROSITE" id="PS51257">
    <property type="entry name" value="PROKAR_LIPOPROTEIN"/>
    <property type="match status" value="1"/>
</dbReference>
<dbReference type="EMBL" id="FQVY01000001">
    <property type="protein sequence ID" value="SHF61125.1"/>
    <property type="molecule type" value="Genomic_DNA"/>
</dbReference>
<reference evidence="2 5" key="3">
    <citation type="journal article" date="2019" name="Nat. Med.">
        <title>A library of human gut bacterial isolates paired with longitudinal multiomics data enables mechanistic microbiome research.</title>
        <authorList>
            <person name="Poyet M."/>
            <person name="Groussin M."/>
            <person name="Gibbons S.M."/>
            <person name="Avila-Pacheco J."/>
            <person name="Jiang X."/>
            <person name="Kearney S.M."/>
            <person name="Perrotta A.R."/>
            <person name="Berdy B."/>
            <person name="Zhao S."/>
            <person name="Lieberman T.D."/>
            <person name="Swanson P.K."/>
            <person name="Smith M."/>
            <person name="Roesemann S."/>
            <person name="Alexander J.E."/>
            <person name="Rich S.A."/>
            <person name="Livny J."/>
            <person name="Vlamakis H."/>
            <person name="Clish C."/>
            <person name="Bullock K."/>
            <person name="Deik A."/>
            <person name="Scott J."/>
            <person name="Pierce K.A."/>
            <person name="Xavier R.J."/>
            <person name="Alm E.J."/>
        </authorList>
    </citation>
    <scope>NUCLEOTIDE SEQUENCE [LARGE SCALE GENOMIC DNA]</scope>
    <source>
        <strain evidence="2 5">BIOML-A2</strain>
    </source>
</reference>
<sequence length="211" mass="23191">MKKLATLTLVLALCVSMTGCGKNNKEAIKNAVDSYFTAMQAGDVQALSAACEEGYSDEMGLVEFEKTLDESFGADEMGEVFQTEAKDFFKNVVGKVIKEYTLVSAEEKNGEAYAVVNIKQLDFDSIDFSTASEEFALLGQTYALEHMDELLEVMQNEGEAAMQQKLTDALAPQLFDKMEEIVAAAPYVDSTLKVTVVEHGDKWLISGVYEQ</sequence>
<comment type="caution">
    <text evidence="3">The sequence shown here is derived from an EMBL/GenBank/DDBJ whole genome shotgun (WGS) entry which is preliminary data.</text>
</comment>
<dbReference type="RefSeq" id="WP_021658775.1">
    <property type="nucleotide sequence ID" value="NZ_FQVY01000001.1"/>
</dbReference>
<evidence type="ECO:0000313" key="5">
    <source>
        <dbReference type="Proteomes" id="UP000474718"/>
    </source>
</evidence>
<organism evidence="3 4">
    <name type="scientific">Bittarella massiliensis</name>
    <name type="common">ex Durand et al. 2017</name>
    <dbReference type="NCBI Taxonomy" id="1720313"/>
    <lineage>
        <taxon>Bacteria</taxon>
        <taxon>Bacillati</taxon>
        <taxon>Bacillota</taxon>
        <taxon>Clostridia</taxon>
        <taxon>Eubacteriales</taxon>
        <taxon>Oscillospiraceae</taxon>
        <taxon>Bittarella (ex Durand et al. 2017)</taxon>
    </lineage>
</organism>
<feature type="chain" id="PRO_5042861831" description="DUF5105 domain-containing protein" evidence="1">
    <location>
        <begin position="22"/>
        <end position="211"/>
    </location>
</feature>
<proteinExistence type="predicted"/>
<evidence type="ECO:0000313" key="2">
    <source>
        <dbReference type="EMBL" id="MZL70905.1"/>
    </source>
</evidence>
<keyword evidence="5" id="KW-1185">Reference proteome</keyword>
<reference evidence="3" key="2">
    <citation type="submission" date="2016-11" db="EMBL/GenBank/DDBJ databases">
        <authorList>
            <person name="Varghese N."/>
            <person name="Submissions S."/>
        </authorList>
    </citation>
    <scope>NUCLEOTIDE SEQUENCE</scope>
    <source>
        <strain evidence="3">DSM 4029</strain>
    </source>
</reference>
<dbReference type="AlphaFoldDB" id="A0AAQ1RUL4"/>
<reference evidence="4" key="1">
    <citation type="submission" date="2016-11" db="EMBL/GenBank/DDBJ databases">
        <authorList>
            <person name="Jaros S."/>
            <person name="Januszkiewicz K."/>
            <person name="Wedrychowicz H."/>
        </authorList>
    </citation>
    <scope>NUCLEOTIDE SEQUENCE [LARGE SCALE GENOMIC DNA]</scope>
    <source>
        <strain evidence="4">DSM 4029</strain>
    </source>
</reference>
<protein>
    <recommendedName>
        <fullName evidence="6">DUF5105 domain-containing protein</fullName>
    </recommendedName>
</protein>
<name>A0AAQ1RUL4_9FIRM</name>
<accession>A0AAQ1RUL4</accession>
<feature type="signal peptide" evidence="1">
    <location>
        <begin position="1"/>
        <end position="21"/>
    </location>
</feature>
<keyword evidence="1" id="KW-0732">Signal</keyword>
<dbReference type="EMBL" id="WWVX01000012">
    <property type="protein sequence ID" value="MZL70905.1"/>
    <property type="molecule type" value="Genomic_DNA"/>
</dbReference>